<name>D0IC27_GRIHO</name>
<proteinExistence type="predicted"/>
<dbReference type="Proteomes" id="UP000003604">
    <property type="component" value="Unassembled WGS sequence"/>
</dbReference>
<evidence type="ECO:0008006" key="3">
    <source>
        <dbReference type="Google" id="ProtNLM"/>
    </source>
</evidence>
<dbReference type="eggNOG" id="COG3039">
    <property type="taxonomic scope" value="Bacteria"/>
</dbReference>
<accession>D0IC27</accession>
<sequence length="70" mass="7610">MGKALLQLIVDAGVKTETVKPSSFKQVVVDATVMEKAVAFPTDAKLLKRCRGHLAKLTQKQGIGLRQIYA</sequence>
<organism evidence="1 2">
    <name type="scientific">Grimontia hollisae CIP 101886</name>
    <dbReference type="NCBI Taxonomy" id="675812"/>
    <lineage>
        <taxon>Bacteria</taxon>
        <taxon>Pseudomonadati</taxon>
        <taxon>Pseudomonadota</taxon>
        <taxon>Gammaproteobacteria</taxon>
        <taxon>Vibrionales</taxon>
        <taxon>Vibrionaceae</taxon>
        <taxon>Grimontia</taxon>
    </lineage>
</organism>
<evidence type="ECO:0000313" key="1">
    <source>
        <dbReference type="EMBL" id="EEY71445.1"/>
    </source>
</evidence>
<dbReference type="EMBL" id="ADAQ01000013">
    <property type="protein sequence ID" value="EEY71445.1"/>
    <property type="molecule type" value="Genomic_DNA"/>
</dbReference>
<gene>
    <name evidence="1" type="ORF">VHA_003306</name>
</gene>
<protein>
    <recommendedName>
        <fullName evidence="3">Transposase</fullName>
    </recommendedName>
</protein>
<dbReference type="PANTHER" id="PTHR33803:SF3">
    <property type="entry name" value="BLL1974 PROTEIN"/>
    <property type="match status" value="1"/>
</dbReference>
<keyword evidence="2" id="KW-1185">Reference proteome</keyword>
<reference evidence="1 2" key="1">
    <citation type="submission" date="2009-10" db="EMBL/GenBank/DDBJ databases">
        <authorList>
            <consortium name="Los Alamos National Laboratory (LANL)"/>
            <consortium name="National Microbial Pathogen Data Resource (NMPDR)"/>
            <person name="Saunders E.H."/>
            <person name="Munk A.C."/>
            <person name="Tapia R."/>
            <person name="Green L."/>
            <person name="Rogers Y."/>
            <person name="Detter J.C."/>
            <person name="Bruce D."/>
            <person name="Brettin T.S."/>
            <person name="Colwell R.R."/>
            <person name="Huq A."/>
            <person name="Grim C.J."/>
            <person name="Hasan N.A."/>
            <person name="Bartels D."/>
            <person name="Vonstein V."/>
        </authorList>
    </citation>
    <scope>NUCLEOTIDE SEQUENCE [LARGE SCALE GENOMIC DNA]</scope>
    <source>
        <strain evidence="1 2">CIP 101886</strain>
    </source>
</reference>
<evidence type="ECO:0000313" key="2">
    <source>
        <dbReference type="Proteomes" id="UP000003604"/>
    </source>
</evidence>
<comment type="caution">
    <text evidence="1">The sequence shown here is derived from an EMBL/GenBank/DDBJ whole genome shotgun (WGS) entry which is preliminary data.</text>
</comment>
<dbReference type="AlphaFoldDB" id="D0IC27"/>
<dbReference type="PANTHER" id="PTHR33803">
    <property type="entry name" value="IS1478 TRANSPOSASE"/>
    <property type="match status" value="1"/>
</dbReference>